<gene>
    <name evidence="2" type="ORF">FVO59_06310</name>
</gene>
<feature type="chain" id="PRO_5028108362" evidence="1">
    <location>
        <begin position="27"/>
        <end position="787"/>
    </location>
</feature>
<proteinExistence type="predicted"/>
<sequence length="787" mass="83875">MTFRRWTALSAAVLTAALATGTIASAAASPSGATTVTWQDRLGEIAQGVVAEVDDFQASMYERTPQVTARRMMSVVAHELAEHSDPVAAWEALQLVLDHQIMDPSHEAYGSLPNDIWGDCWYGVECHQFTVAPSTPTSAGAASQVARTAELEAGPHVLTFDVRDSVTAVQANYHVFQALVGGQVVWERDVSGGTTAWEHVSVDVSAQTSGAASTTVSFRLLEKRGVTNFAVQVSLDSMALSGSSIDDDAPSAWTASQTGTGVEVVVGPNGTPEINATSFSLLLGAGILNAPQYFTQFTPAQQQVIRDRFVLASRSTLEAPHAQLGYTNARLLRDVQMILVGQGAGDAALYQAGVERWRDWLQYTREWGIREYGSTVYYGIDLGALMMGHGYVQDPVLRDEFRKALDFFWYDIAANFLPASETMAGSSSREYDWTHSSGPAYFLRVEDWRTRPLDSYSVFNYQVLVSYRGGEVYHPGTAHRALATTSPKIVEAKTDPNRFLDRYAYIQDGRAMGSTSESFTNVIPGMGAPTPYDKAISISAVGSDPAVGTVSIVPAAGTDPYGKTYPGSAPLHAILHPVTAQKGGDLLTQLDLRPAGTRTSSFETNVMIPAGSEAVLLDGGVVDTTVLGSTPASLTSTVTLWEGDSCIAVRVLRADGIDGQTPQAAFVVDQAGSDIGMARFAITQFTSPSRTTLLAERAAVTLYARTGACASLADAQTFAAETASAKISQQQSATVHSSAVTTPDGDLLQVGTDIVARDQLFRKVNGVAVLAPSILTVNGVDYSTVLD</sequence>
<dbReference type="RefSeq" id="WP_182255786.1">
    <property type="nucleotide sequence ID" value="NZ_CP043732.1"/>
</dbReference>
<dbReference type="Proteomes" id="UP000515708">
    <property type="component" value="Chromosome"/>
</dbReference>
<protein>
    <submittedName>
        <fullName evidence="2">Uncharacterized protein</fullName>
    </submittedName>
</protein>
<dbReference type="AlphaFoldDB" id="A0A7D7WCC1"/>
<dbReference type="EMBL" id="CP043732">
    <property type="protein sequence ID" value="QMU96877.1"/>
    <property type="molecule type" value="Genomic_DNA"/>
</dbReference>
<reference evidence="2 3" key="1">
    <citation type="journal article" date="2020" name="Front. Microbiol.">
        <title>Design of Bacterial Strain-Specific qPCR Assays Using NGS Data and Publicly Available Resources and Its Application to Track Biocontrol Strains.</title>
        <authorList>
            <person name="Hernandez I."/>
            <person name="Sant C."/>
            <person name="Martinez R."/>
            <person name="Fernandez C."/>
        </authorList>
    </citation>
    <scope>NUCLEOTIDE SEQUENCE [LARGE SCALE GENOMIC DNA]</scope>
    <source>
        <strain evidence="2 3">B24</strain>
    </source>
</reference>
<evidence type="ECO:0000313" key="3">
    <source>
        <dbReference type="Proteomes" id="UP000515708"/>
    </source>
</evidence>
<evidence type="ECO:0000256" key="1">
    <source>
        <dbReference type="SAM" id="SignalP"/>
    </source>
</evidence>
<accession>A0A7D7WCC1</accession>
<keyword evidence="1" id="KW-0732">Signal</keyword>
<organism evidence="2 3">
    <name type="scientific">Microbacterium esteraromaticum</name>
    <dbReference type="NCBI Taxonomy" id="57043"/>
    <lineage>
        <taxon>Bacteria</taxon>
        <taxon>Bacillati</taxon>
        <taxon>Actinomycetota</taxon>
        <taxon>Actinomycetes</taxon>
        <taxon>Micrococcales</taxon>
        <taxon>Microbacteriaceae</taxon>
        <taxon>Microbacterium</taxon>
    </lineage>
</organism>
<feature type="signal peptide" evidence="1">
    <location>
        <begin position="1"/>
        <end position="26"/>
    </location>
</feature>
<name>A0A7D7WCC1_9MICO</name>
<evidence type="ECO:0000313" key="2">
    <source>
        <dbReference type="EMBL" id="QMU96877.1"/>
    </source>
</evidence>